<comment type="caution">
    <text evidence="2">The sequence shown here is derived from an EMBL/GenBank/DDBJ whole genome shotgun (WGS) entry which is preliminary data.</text>
</comment>
<dbReference type="AlphaFoldDB" id="X1EAL0"/>
<dbReference type="InterPro" id="IPR035901">
    <property type="entry name" value="GIY-YIG_endonuc_sf"/>
</dbReference>
<dbReference type="CDD" id="cd10434">
    <property type="entry name" value="GIY-YIG_UvrC_Cho"/>
    <property type="match status" value="1"/>
</dbReference>
<dbReference type="InterPro" id="IPR000305">
    <property type="entry name" value="GIY-YIG_endonuc"/>
</dbReference>
<dbReference type="PROSITE" id="PS50164">
    <property type="entry name" value="GIY_YIG"/>
    <property type="match status" value="1"/>
</dbReference>
<feature type="domain" description="GIY-YIG" evidence="1">
    <location>
        <begin position="13"/>
        <end position="76"/>
    </location>
</feature>
<evidence type="ECO:0000259" key="1">
    <source>
        <dbReference type="PROSITE" id="PS50164"/>
    </source>
</evidence>
<dbReference type="Pfam" id="PF01541">
    <property type="entry name" value="GIY-YIG"/>
    <property type="match status" value="1"/>
</dbReference>
<dbReference type="SUPFAM" id="SSF82771">
    <property type="entry name" value="GIY-YIG endonuclease"/>
    <property type="match status" value="1"/>
</dbReference>
<dbReference type="PANTHER" id="PTHR30562">
    <property type="entry name" value="UVRC/OXIDOREDUCTASE"/>
    <property type="match status" value="1"/>
</dbReference>
<gene>
    <name evidence="2" type="ORF">S01H4_56489</name>
</gene>
<evidence type="ECO:0000313" key="2">
    <source>
        <dbReference type="EMBL" id="GAH14179.1"/>
    </source>
</evidence>
<name>X1EAL0_9ZZZZ</name>
<dbReference type="InterPro" id="IPR050066">
    <property type="entry name" value="UvrABC_protein_C"/>
</dbReference>
<dbReference type="InterPro" id="IPR047296">
    <property type="entry name" value="GIY-YIG_UvrC_Cho"/>
</dbReference>
<feature type="non-terminal residue" evidence="2">
    <location>
        <position position="76"/>
    </location>
</feature>
<proteinExistence type="predicted"/>
<dbReference type="Gene3D" id="3.40.1440.10">
    <property type="entry name" value="GIY-YIG endonuclease"/>
    <property type="match status" value="1"/>
</dbReference>
<dbReference type="GO" id="GO:0006289">
    <property type="term" value="P:nucleotide-excision repair"/>
    <property type="evidence" value="ECO:0007669"/>
    <property type="project" value="InterPro"/>
</dbReference>
<dbReference type="EMBL" id="BART01032736">
    <property type="protein sequence ID" value="GAH14179.1"/>
    <property type="molecule type" value="Genomic_DNA"/>
</dbReference>
<protein>
    <recommendedName>
        <fullName evidence="1">GIY-YIG domain-containing protein</fullName>
    </recommendedName>
</protein>
<dbReference type="GO" id="GO:0009380">
    <property type="term" value="C:excinuclease repair complex"/>
    <property type="evidence" value="ECO:0007669"/>
    <property type="project" value="TreeGrafter"/>
</dbReference>
<reference evidence="2" key="1">
    <citation type="journal article" date="2014" name="Front. Microbiol.">
        <title>High frequency of phylogenetically diverse reductive dehalogenase-homologous genes in deep subseafloor sedimentary metagenomes.</title>
        <authorList>
            <person name="Kawai M."/>
            <person name="Futagami T."/>
            <person name="Toyoda A."/>
            <person name="Takaki Y."/>
            <person name="Nishi S."/>
            <person name="Hori S."/>
            <person name="Arai W."/>
            <person name="Tsubouchi T."/>
            <person name="Morono Y."/>
            <person name="Uchiyama I."/>
            <person name="Ito T."/>
            <person name="Fujiyama A."/>
            <person name="Inagaki F."/>
            <person name="Takami H."/>
        </authorList>
    </citation>
    <scope>NUCLEOTIDE SEQUENCE</scope>
    <source>
        <strain evidence="2">Expedition CK06-06</strain>
    </source>
</reference>
<sequence length="76" mass="8893">MVDLEVQRKSLPHNPGVYLFKDKNGKILYVGKAIDLNKRVSQYFQKSTYKDPYFGEKIKELVSHIADIDYIITENE</sequence>
<dbReference type="PANTHER" id="PTHR30562:SF1">
    <property type="entry name" value="UVRABC SYSTEM PROTEIN C"/>
    <property type="match status" value="1"/>
</dbReference>
<accession>X1EAL0</accession>
<organism evidence="2">
    <name type="scientific">marine sediment metagenome</name>
    <dbReference type="NCBI Taxonomy" id="412755"/>
    <lineage>
        <taxon>unclassified sequences</taxon>
        <taxon>metagenomes</taxon>
        <taxon>ecological metagenomes</taxon>
    </lineage>
</organism>